<proteinExistence type="predicted"/>
<feature type="signal peptide" evidence="1">
    <location>
        <begin position="1"/>
        <end position="32"/>
    </location>
</feature>
<feature type="chain" id="PRO_5017382593" description="Transmembrane protein" evidence="1">
    <location>
        <begin position="33"/>
        <end position="113"/>
    </location>
</feature>
<accession>A0A396J5F4</accession>
<gene>
    <name evidence="2" type="ORF">MtrunA17_Chr2g0288631</name>
</gene>
<name>A0A396J5F4_MEDTR</name>
<sequence>MGASTAANAKYFHLALLVFSTLCVFMNGICHGRNIGGSFVDPNRWRSGDDNDDDYCLYRSWRCGGKGGTTKGEGNNRGGKNGMGIGFGMGMGFGFGMGANGVDVTGQGDTNNP</sequence>
<evidence type="ECO:0000313" key="2">
    <source>
        <dbReference type="EMBL" id="RHN72522.1"/>
    </source>
</evidence>
<dbReference type="Gramene" id="rna8248">
    <property type="protein sequence ID" value="RHN72522.1"/>
    <property type="gene ID" value="gene8248"/>
</dbReference>
<reference evidence="2" key="1">
    <citation type="journal article" date="2018" name="Nat. Plants">
        <title>Whole-genome landscape of Medicago truncatula symbiotic genes.</title>
        <authorList>
            <person name="Pecrix Y."/>
            <person name="Gamas P."/>
            <person name="Carrere S."/>
        </authorList>
    </citation>
    <scope>NUCLEOTIDE SEQUENCE</scope>
    <source>
        <tissue evidence="2">Leaves</tissue>
    </source>
</reference>
<dbReference type="Proteomes" id="UP000265566">
    <property type="component" value="Chromosome 2"/>
</dbReference>
<evidence type="ECO:0008006" key="3">
    <source>
        <dbReference type="Google" id="ProtNLM"/>
    </source>
</evidence>
<comment type="caution">
    <text evidence="2">The sequence shown here is derived from an EMBL/GenBank/DDBJ whole genome shotgun (WGS) entry which is preliminary data.</text>
</comment>
<evidence type="ECO:0000256" key="1">
    <source>
        <dbReference type="SAM" id="SignalP"/>
    </source>
</evidence>
<dbReference type="EMBL" id="PSQE01000002">
    <property type="protein sequence ID" value="RHN72522.1"/>
    <property type="molecule type" value="Genomic_DNA"/>
</dbReference>
<organism evidence="2">
    <name type="scientific">Medicago truncatula</name>
    <name type="common">Barrel medic</name>
    <name type="synonym">Medicago tribuloides</name>
    <dbReference type="NCBI Taxonomy" id="3880"/>
    <lineage>
        <taxon>Eukaryota</taxon>
        <taxon>Viridiplantae</taxon>
        <taxon>Streptophyta</taxon>
        <taxon>Embryophyta</taxon>
        <taxon>Tracheophyta</taxon>
        <taxon>Spermatophyta</taxon>
        <taxon>Magnoliopsida</taxon>
        <taxon>eudicotyledons</taxon>
        <taxon>Gunneridae</taxon>
        <taxon>Pentapetalae</taxon>
        <taxon>rosids</taxon>
        <taxon>fabids</taxon>
        <taxon>Fabales</taxon>
        <taxon>Fabaceae</taxon>
        <taxon>Papilionoideae</taxon>
        <taxon>50 kb inversion clade</taxon>
        <taxon>NPAAA clade</taxon>
        <taxon>Hologalegina</taxon>
        <taxon>IRL clade</taxon>
        <taxon>Trifolieae</taxon>
        <taxon>Medicago</taxon>
    </lineage>
</organism>
<dbReference type="AlphaFoldDB" id="A0A396J5F4"/>
<protein>
    <recommendedName>
        <fullName evidence="3">Transmembrane protein</fullName>
    </recommendedName>
</protein>
<keyword evidence="1" id="KW-0732">Signal</keyword>